<proteinExistence type="predicted"/>
<dbReference type="AlphaFoldDB" id="A0A8S9PYQ8"/>
<dbReference type="Proteomes" id="UP000712600">
    <property type="component" value="Unassembled WGS sequence"/>
</dbReference>
<gene>
    <name evidence="2" type="ORF">F2Q69_00047040</name>
</gene>
<sequence>MMELLGMMPRKITYRGYSRDLFNMHVNRRCLSNHWVSRDFKATSVFVTSRRVRGRSVNRRADATRPHAQEEDSRVNLTRHRLRRTFAGATAVGHRPFAARKPPPHHRCASAAAGDLPVSHHRCWPATGLRRLAGRLAGNSVTRPSQLSESSRFGLVCSIDFRSDCLLGIDFQFGLNRFEIDLNLVQLKSNSFKENRVVQFDFNLVKAGVHSYHFSTLLRGSETSGLAMLLVRACGAKMFVPWTLLERAEVQRQTVLATLRVLFVHVRAKLP</sequence>
<name>A0A8S9PYQ8_BRACR</name>
<organism evidence="2 3">
    <name type="scientific">Brassica cretica</name>
    <name type="common">Mustard</name>
    <dbReference type="NCBI Taxonomy" id="69181"/>
    <lineage>
        <taxon>Eukaryota</taxon>
        <taxon>Viridiplantae</taxon>
        <taxon>Streptophyta</taxon>
        <taxon>Embryophyta</taxon>
        <taxon>Tracheophyta</taxon>
        <taxon>Spermatophyta</taxon>
        <taxon>Magnoliopsida</taxon>
        <taxon>eudicotyledons</taxon>
        <taxon>Gunneridae</taxon>
        <taxon>Pentapetalae</taxon>
        <taxon>rosids</taxon>
        <taxon>malvids</taxon>
        <taxon>Brassicales</taxon>
        <taxon>Brassicaceae</taxon>
        <taxon>Brassiceae</taxon>
        <taxon>Brassica</taxon>
    </lineage>
</organism>
<accession>A0A8S9PYQ8</accession>
<feature type="region of interest" description="Disordered" evidence="1">
    <location>
        <begin position="54"/>
        <end position="73"/>
    </location>
</feature>
<evidence type="ECO:0000313" key="2">
    <source>
        <dbReference type="EMBL" id="KAF3523676.1"/>
    </source>
</evidence>
<reference evidence="2" key="1">
    <citation type="submission" date="2019-12" db="EMBL/GenBank/DDBJ databases">
        <title>Genome sequencing and annotation of Brassica cretica.</title>
        <authorList>
            <person name="Studholme D.J."/>
            <person name="Sarris P."/>
        </authorList>
    </citation>
    <scope>NUCLEOTIDE SEQUENCE</scope>
    <source>
        <strain evidence="2">PFS-109/04</strain>
        <tissue evidence="2">Leaf</tissue>
    </source>
</reference>
<protein>
    <submittedName>
        <fullName evidence="2">Uncharacterized protein</fullName>
    </submittedName>
</protein>
<evidence type="ECO:0000313" key="3">
    <source>
        <dbReference type="Proteomes" id="UP000712600"/>
    </source>
</evidence>
<comment type="caution">
    <text evidence="2">The sequence shown here is derived from an EMBL/GenBank/DDBJ whole genome shotgun (WGS) entry which is preliminary data.</text>
</comment>
<dbReference type="EMBL" id="QGKX02001347">
    <property type="protein sequence ID" value="KAF3523676.1"/>
    <property type="molecule type" value="Genomic_DNA"/>
</dbReference>
<evidence type="ECO:0000256" key="1">
    <source>
        <dbReference type="SAM" id="MobiDB-lite"/>
    </source>
</evidence>
<feature type="compositionally biased region" description="Basic and acidic residues" evidence="1">
    <location>
        <begin position="59"/>
        <end position="73"/>
    </location>
</feature>